<accession>A0A7G1P991</accession>
<keyword evidence="3" id="KW-1185">Reference proteome</keyword>
<name>A0A7G1P991_9ACTN</name>
<gene>
    <name evidence="2" type="ORF">GCM10017557_67780</name>
</gene>
<organism evidence="2 3">
    <name type="scientific">Streptomyces aurantiacus</name>
    <dbReference type="NCBI Taxonomy" id="47760"/>
    <lineage>
        <taxon>Bacteria</taxon>
        <taxon>Bacillati</taxon>
        <taxon>Actinomycetota</taxon>
        <taxon>Actinomycetes</taxon>
        <taxon>Kitasatosporales</taxon>
        <taxon>Streptomycetaceae</taxon>
        <taxon>Streptomyces</taxon>
        <taxon>Streptomyces aurantiacus group</taxon>
    </lineage>
</organism>
<evidence type="ECO:0000256" key="1">
    <source>
        <dbReference type="SAM" id="MobiDB-lite"/>
    </source>
</evidence>
<evidence type="ECO:0000313" key="3">
    <source>
        <dbReference type="Proteomes" id="UP000516444"/>
    </source>
</evidence>
<sequence length="153" mass="16607">MRAVDSENTFGPKKATPDEISRRCQLAERVRQDLSASGLTVHPADERGVTAAEGGGLEIELDDLDDAGGGVWLHWQLHTRTQDEVRAALRRGQADGPLSDPLLKAASQTYQHMATAIIAMLTTLGYEAEHSRDDYRPHAVRVIAPPGIHGIHG</sequence>
<dbReference type="RefSeq" id="WP_169800125.1">
    <property type="nucleotide sequence ID" value="NZ_LIPP01000085.1"/>
</dbReference>
<evidence type="ECO:0000313" key="2">
    <source>
        <dbReference type="EMBL" id="BCL31919.1"/>
    </source>
</evidence>
<dbReference type="AlphaFoldDB" id="A0A7G1P991"/>
<dbReference type="KEGG" id="sgm:GCM10017557_67780"/>
<feature type="region of interest" description="Disordered" evidence="1">
    <location>
        <begin position="1"/>
        <end position="20"/>
    </location>
</feature>
<protein>
    <submittedName>
        <fullName evidence="2">Uncharacterized protein</fullName>
    </submittedName>
</protein>
<proteinExistence type="predicted"/>
<reference evidence="2 3" key="1">
    <citation type="journal article" date="2014" name="Int. J. Syst. Evol. Microbiol.">
        <title>Complete genome sequence of Corynebacterium casei LMG S-19264T (=DSM 44701T), isolated from a smear-ripened cheese.</title>
        <authorList>
            <consortium name="US DOE Joint Genome Institute (JGI-PGF)"/>
            <person name="Walter F."/>
            <person name="Albersmeier A."/>
            <person name="Kalinowski J."/>
            <person name="Ruckert C."/>
        </authorList>
    </citation>
    <scope>NUCLEOTIDE SEQUENCE [LARGE SCALE GENOMIC DNA]</scope>
    <source>
        <strain evidence="2 3">JCM 4677</strain>
    </source>
</reference>
<dbReference type="Proteomes" id="UP000516444">
    <property type="component" value="Chromosome"/>
</dbReference>
<dbReference type="EMBL" id="AP023440">
    <property type="protein sequence ID" value="BCL31919.1"/>
    <property type="molecule type" value="Genomic_DNA"/>
</dbReference>